<keyword evidence="10" id="KW-0067">ATP-binding</keyword>
<reference evidence="17" key="2">
    <citation type="submission" date="2025-09" db="UniProtKB">
        <authorList>
            <consortium name="Ensembl"/>
        </authorList>
    </citation>
    <scope>IDENTIFICATION</scope>
</reference>
<name>A0A8C9GHH1_9PRIM</name>
<organism evidence="17 18">
    <name type="scientific">Piliocolobus tephrosceles</name>
    <name type="common">Ugandan red Colobus</name>
    <dbReference type="NCBI Taxonomy" id="591936"/>
    <lineage>
        <taxon>Eukaryota</taxon>
        <taxon>Metazoa</taxon>
        <taxon>Chordata</taxon>
        <taxon>Craniata</taxon>
        <taxon>Vertebrata</taxon>
        <taxon>Euteleostomi</taxon>
        <taxon>Mammalia</taxon>
        <taxon>Eutheria</taxon>
        <taxon>Euarchontoglires</taxon>
        <taxon>Primates</taxon>
        <taxon>Haplorrhini</taxon>
        <taxon>Catarrhini</taxon>
        <taxon>Cercopithecidae</taxon>
        <taxon>Colobinae</taxon>
        <taxon>Piliocolobus</taxon>
    </lineage>
</organism>
<dbReference type="UniPathway" id="UPA00109">
    <property type="reaction ID" value="UER00188"/>
</dbReference>
<evidence type="ECO:0000259" key="16">
    <source>
        <dbReference type="Pfam" id="PF00224"/>
    </source>
</evidence>
<dbReference type="Pfam" id="PF00224">
    <property type="entry name" value="PK"/>
    <property type="match status" value="1"/>
</dbReference>
<dbReference type="SUPFAM" id="SSF50800">
    <property type="entry name" value="PK beta-barrel domain-like"/>
    <property type="match status" value="1"/>
</dbReference>
<dbReference type="Gene3D" id="3.20.20.60">
    <property type="entry name" value="Phosphoenolpyruvate-binding domains"/>
    <property type="match status" value="1"/>
</dbReference>
<dbReference type="AlphaFoldDB" id="A0A8C9GHH1"/>
<comment type="catalytic activity">
    <reaction evidence="14">
        <text>pyruvate + ATP = phosphoenolpyruvate + ADP + H(+)</text>
        <dbReference type="Rhea" id="RHEA:18157"/>
        <dbReference type="ChEBI" id="CHEBI:15361"/>
        <dbReference type="ChEBI" id="CHEBI:15378"/>
        <dbReference type="ChEBI" id="CHEBI:30616"/>
        <dbReference type="ChEBI" id="CHEBI:58702"/>
        <dbReference type="ChEBI" id="CHEBI:456216"/>
        <dbReference type="EC" id="2.7.1.40"/>
    </reaction>
</comment>
<keyword evidence="11 14" id="KW-0460">Magnesium</keyword>
<evidence type="ECO:0000256" key="7">
    <source>
        <dbReference type="ARBA" id="ARBA00022723"/>
    </source>
</evidence>
<dbReference type="PRINTS" id="PR01050">
    <property type="entry name" value="PYRUVTKNASE"/>
</dbReference>
<dbReference type="EC" id="2.7.1.40" evidence="4 14"/>
<proteinExistence type="inferred from homology"/>
<evidence type="ECO:0000256" key="3">
    <source>
        <dbReference type="ARBA" id="ARBA00008663"/>
    </source>
</evidence>
<comment type="similarity">
    <text evidence="3 14">Belongs to the pyruvate kinase family.</text>
</comment>
<keyword evidence="18" id="KW-1185">Reference proteome</keyword>
<evidence type="ECO:0000256" key="10">
    <source>
        <dbReference type="ARBA" id="ARBA00022840"/>
    </source>
</evidence>
<dbReference type="InterPro" id="IPR015793">
    <property type="entry name" value="Pyrv_Knase_brl"/>
</dbReference>
<keyword evidence="5" id="KW-0021">Allosteric enzyme</keyword>
<dbReference type="GO" id="GO:0005524">
    <property type="term" value="F:ATP binding"/>
    <property type="evidence" value="ECO:0007669"/>
    <property type="project" value="UniProtKB-KW"/>
</dbReference>
<evidence type="ECO:0000256" key="6">
    <source>
        <dbReference type="ARBA" id="ARBA00022679"/>
    </source>
</evidence>
<dbReference type="Proteomes" id="UP000694416">
    <property type="component" value="Unplaced"/>
</dbReference>
<dbReference type="InterPro" id="IPR001697">
    <property type="entry name" value="Pyr_Knase"/>
</dbReference>
<dbReference type="GO" id="GO:0030955">
    <property type="term" value="F:potassium ion binding"/>
    <property type="evidence" value="ECO:0007669"/>
    <property type="project" value="InterPro"/>
</dbReference>
<evidence type="ECO:0000256" key="15">
    <source>
        <dbReference type="SAM" id="Phobius"/>
    </source>
</evidence>
<evidence type="ECO:0000256" key="12">
    <source>
        <dbReference type="ARBA" id="ARBA00023152"/>
    </source>
</evidence>
<keyword evidence="8" id="KW-0547">Nucleotide-binding</keyword>
<keyword evidence="13" id="KW-0670">Pyruvate</keyword>
<reference evidence="17" key="1">
    <citation type="submission" date="2025-08" db="UniProtKB">
        <authorList>
            <consortium name="Ensembl"/>
        </authorList>
    </citation>
    <scope>IDENTIFICATION</scope>
</reference>
<dbReference type="Gene3D" id="2.40.33.10">
    <property type="entry name" value="PK beta-barrel domain-like"/>
    <property type="match status" value="1"/>
</dbReference>
<evidence type="ECO:0000256" key="13">
    <source>
        <dbReference type="ARBA" id="ARBA00023317"/>
    </source>
</evidence>
<feature type="transmembrane region" description="Helical" evidence="15">
    <location>
        <begin position="28"/>
        <end position="48"/>
    </location>
</feature>
<keyword evidence="12 14" id="KW-0324">Glycolysis</keyword>
<keyword evidence="6 14" id="KW-0808">Transferase</keyword>
<dbReference type="InterPro" id="IPR015806">
    <property type="entry name" value="Pyrv_Knase_insert_dom_sf"/>
</dbReference>
<dbReference type="Ensembl" id="ENSPTET00000007291.1">
    <property type="protein sequence ID" value="ENSPTEP00000004708.1"/>
    <property type="gene ID" value="ENSPTEG00000005498.1"/>
</dbReference>
<dbReference type="GO" id="GO:0004743">
    <property type="term" value="F:pyruvate kinase activity"/>
    <property type="evidence" value="ECO:0007669"/>
    <property type="project" value="UniProtKB-EC"/>
</dbReference>
<evidence type="ECO:0000256" key="2">
    <source>
        <dbReference type="ARBA" id="ARBA00004997"/>
    </source>
</evidence>
<dbReference type="InterPro" id="IPR011037">
    <property type="entry name" value="Pyrv_Knase-like_insert_dom_sf"/>
</dbReference>
<comment type="pathway">
    <text evidence="2 14">Carbohydrate degradation; glycolysis; pyruvate from D-glyceraldehyde 3-phosphate: step 5/5.</text>
</comment>
<dbReference type="SUPFAM" id="SSF51621">
    <property type="entry name" value="Phosphoenolpyruvate/pyruvate domain"/>
    <property type="match status" value="1"/>
</dbReference>
<evidence type="ECO:0000256" key="1">
    <source>
        <dbReference type="ARBA" id="ARBA00001958"/>
    </source>
</evidence>
<keyword evidence="15" id="KW-1133">Transmembrane helix</keyword>
<protein>
    <recommendedName>
        <fullName evidence="4 14">Pyruvate kinase</fullName>
        <ecNumber evidence="4 14">2.7.1.40</ecNumber>
    </recommendedName>
</protein>
<evidence type="ECO:0000256" key="14">
    <source>
        <dbReference type="RuleBase" id="RU000504"/>
    </source>
</evidence>
<evidence type="ECO:0000256" key="8">
    <source>
        <dbReference type="ARBA" id="ARBA00022741"/>
    </source>
</evidence>
<sequence>MNIRSNIQIFKNKAKINFVKIYTNQCKVFVKMNLIGFCFIFALLRRFVDCVKHKQKDILSIWDIKSHKELNLLFIHNAQINRNTDIQKRKIYTTNTTINTANTTNTTNIINNSLQNINHTDITIKQTKPINKKNIFLFTKSKQIATIGPATDNFTELENLFLSGIDVFRLNFSHGSMSSKKYVIDAIRILEKKYNTSIGILGDIQGPKIRIGTFEKNENNAHDSNTFVELKEGDTFVFDLLDIPGNQQRVFLNYPLLLKNVKPGQIILLDDGNLKMKVIENRYDPVNVEQSSVKVKVITGGKLYSKKGFCIPNMIIPIEVLNETDIKNVLFCLNEQVDFLGYSFVQTKYDLIFLKNIINDYYNSDFYQNKKKDRINFDINSLIK</sequence>
<comment type="cofactor">
    <cofactor evidence="1">
        <name>K(+)</name>
        <dbReference type="ChEBI" id="CHEBI:29103"/>
    </cofactor>
</comment>
<dbReference type="PANTHER" id="PTHR11817">
    <property type="entry name" value="PYRUVATE KINASE"/>
    <property type="match status" value="1"/>
</dbReference>
<keyword evidence="15" id="KW-0472">Membrane</keyword>
<dbReference type="InterPro" id="IPR040442">
    <property type="entry name" value="Pyrv_kinase-like_dom_sf"/>
</dbReference>
<dbReference type="GO" id="GO:0000287">
    <property type="term" value="F:magnesium ion binding"/>
    <property type="evidence" value="ECO:0007669"/>
    <property type="project" value="InterPro"/>
</dbReference>
<evidence type="ECO:0000256" key="9">
    <source>
        <dbReference type="ARBA" id="ARBA00022777"/>
    </source>
</evidence>
<evidence type="ECO:0000313" key="17">
    <source>
        <dbReference type="Ensembl" id="ENSPTEP00000004708.1"/>
    </source>
</evidence>
<evidence type="ECO:0000313" key="18">
    <source>
        <dbReference type="Proteomes" id="UP000694416"/>
    </source>
</evidence>
<evidence type="ECO:0000256" key="11">
    <source>
        <dbReference type="ARBA" id="ARBA00022842"/>
    </source>
</evidence>
<feature type="domain" description="Pyruvate kinase barrel" evidence="16">
    <location>
        <begin position="140"/>
        <end position="359"/>
    </location>
</feature>
<dbReference type="GO" id="GO:0016301">
    <property type="term" value="F:kinase activity"/>
    <property type="evidence" value="ECO:0007669"/>
    <property type="project" value="UniProtKB-KW"/>
</dbReference>
<keyword evidence="9 14" id="KW-0418">Kinase</keyword>
<keyword evidence="15" id="KW-0812">Transmembrane</keyword>
<evidence type="ECO:0000256" key="4">
    <source>
        <dbReference type="ARBA" id="ARBA00012142"/>
    </source>
</evidence>
<keyword evidence="7" id="KW-0479">Metal-binding</keyword>
<evidence type="ECO:0000256" key="5">
    <source>
        <dbReference type="ARBA" id="ARBA00022533"/>
    </source>
</evidence>
<dbReference type="InterPro" id="IPR015813">
    <property type="entry name" value="Pyrv/PenolPyrv_kinase-like_dom"/>
</dbReference>
<accession>A0A8C9GHH1</accession>